<dbReference type="PANTHER" id="PTHR11496">
    <property type="entry name" value="ALCOHOL DEHYDROGENASE"/>
    <property type="match status" value="1"/>
</dbReference>
<keyword evidence="3" id="KW-0520">NAD</keyword>
<dbReference type="InterPro" id="IPR034786">
    <property type="entry name" value="MAR"/>
</dbReference>
<name>A0A329YAE2_RHITR</name>
<feature type="domain" description="Alcohol dehydrogenase iron-type/glycerol dehydrogenase GldA" evidence="4">
    <location>
        <begin position="10"/>
        <end position="152"/>
    </location>
</feature>
<organism evidence="6 7">
    <name type="scientific">Rhizobium tropici</name>
    <dbReference type="NCBI Taxonomy" id="398"/>
    <lineage>
        <taxon>Bacteria</taxon>
        <taxon>Pseudomonadati</taxon>
        <taxon>Pseudomonadota</taxon>
        <taxon>Alphaproteobacteria</taxon>
        <taxon>Hyphomicrobiales</taxon>
        <taxon>Rhizobiaceae</taxon>
        <taxon>Rhizobium/Agrobacterium group</taxon>
        <taxon>Rhizobium</taxon>
    </lineage>
</organism>
<accession>A0A329YAE2</accession>
<evidence type="ECO:0000256" key="1">
    <source>
        <dbReference type="ARBA" id="ARBA00007358"/>
    </source>
</evidence>
<dbReference type="Pfam" id="PF00465">
    <property type="entry name" value="Fe-ADH"/>
    <property type="match status" value="1"/>
</dbReference>
<dbReference type="GO" id="GO:0046872">
    <property type="term" value="F:metal ion binding"/>
    <property type="evidence" value="ECO:0007669"/>
    <property type="project" value="InterPro"/>
</dbReference>
<evidence type="ECO:0000256" key="2">
    <source>
        <dbReference type="ARBA" id="ARBA00023002"/>
    </source>
</evidence>
<evidence type="ECO:0000259" key="4">
    <source>
        <dbReference type="Pfam" id="PF00465"/>
    </source>
</evidence>
<dbReference type="RefSeq" id="WP_112343039.1">
    <property type="nucleotide sequence ID" value="NZ_QMKK01000042.1"/>
</dbReference>
<reference evidence="6 7" key="1">
    <citation type="submission" date="2018-06" db="EMBL/GenBank/DDBJ databases">
        <title>Whole Genome Sequence of an efficient microsymbiont, Rhizobium tropici.</title>
        <authorList>
            <person name="Srinivasan R."/>
            <person name="Singh H.V."/>
            <person name="Srivastava R."/>
            <person name="Kumari B."/>
            <person name="Radhakrishna A."/>
        </authorList>
    </citation>
    <scope>NUCLEOTIDE SEQUENCE [LARGE SCALE GENOMIC DNA]</scope>
    <source>
        <strain evidence="6 7">IGFRI Rhizo-19</strain>
    </source>
</reference>
<dbReference type="EMBL" id="QMKK01000042">
    <property type="protein sequence ID" value="RAX40437.1"/>
    <property type="molecule type" value="Genomic_DNA"/>
</dbReference>
<dbReference type="Pfam" id="PF25137">
    <property type="entry name" value="ADH_Fe_C"/>
    <property type="match status" value="1"/>
</dbReference>
<dbReference type="Gene3D" id="3.40.50.1970">
    <property type="match status" value="1"/>
</dbReference>
<evidence type="ECO:0000259" key="5">
    <source>
        <dbReference type="Pfam" id="PF25137"/>
    </source>
</evidence>
<evidence type="ECO:0000256" key="3">
    <source>
        <dbReference type="ARBA" id="ARBA00023027"/>
    </source>
</evidence>
<dbReference type="GO" id="GO:0018506">
    <property type="term" value="F:maleylacetate reductase activity"/>
    <property type="evidence" value="ECO:0007669"/>
    <property type="project" value="InterPro"/>
</dbReference>
<dbReference type="AlphaFoldDB" id="A0A329YAE2"/>
<feature type="domain" description="Fe-containing alcohol dehydrogenase-like C-terminal" evidence="5">
    <location>
        <begin position="165"/>
        <end position="345"/>
    </location>
</feature>
<comment type="caution">
    <text evidence="6">The sequence shown here is derived from an EMBL/GenBank/DDBJ whole genome shotgun (WGS) entry which is preliminary data.</text>
</comment>
<dbReference type="Proteomes" id="UP000251205">
    <property type="component" value="Unassembled WGS sequence"/>
</dbReference>
<dbReference type="SUPFAM" id="SSF56796">
    <property type="entry name" value="Dehydroquinate synthase-like"/>
    <property type="match status" value="1"/>
</dbReference>
<evidence type="ECO:0000313" key="7">
    <source>
        <dbReference type="Proteomes" id="UP000251205"/>
    </source>
</evidence>
<comment type="similarity">
    <text evidence="1">Belongs to the iron-containing alcohol dehydrogenase family.</text>
</comment>
<dbReference type="CDD" id="cd08177">
    <property type="entry name" value="MAR"/>
    <property type="match status" value="1"/>
</dbReference>
<gene>
    <name evidence="6" type="ORF">DQ393_17680</name>
</gene>
<sequence>MEDFVYSGNPGRVVFGSGTVVRLPEEADRLKAKRILVLSTPEQAGQATNIAGHLGSRVVGTYSKAQMHTPVEVTADAMRWIEDCSADAVLSVGGGSTTGLGKAIAFRTDLPQIVVPTTYAGSEATPILGETEGGRKVTKSDPRILPEVVIYDVDLTLTLPVALSVTSGINAVAHAVEALYAREANPIISLMAEQGISAVTRSLPLIHADPGNRSARSDALYGAWLCGVCLGSVGMALHHKLCHTLGGMFNLPHASLHTAVLPHAVAYNAPAAPAAMKRLSRAMAVDDPATGLFDLAKRLGATMSLKGLGMLDGNVESAVEQALASAYWNPRELEKPALIALLDRAFHGEAPLGARSELPWR</sequence>
<dbReference type="InterPro" id="IPR001670">
    <property type="entry name" value="ADH_Fe/GldA"/>
</dbReference>
<keyword evidence="2" id="KW-0560">Oxidoreductase</keyword>
<dbReference type="GO" id="GO:0004022">
    <property type="term" value="F:alcohol dehydrogenase (NAD+) activity"/>
    <property type="evidence" value="ECO:0007669"/>
    <property type="project" value="TreeGrafter"/>
</dbReference>
<evidence type="ECO:0000313" key="6">
    <source>
        <dbReference type="EMBL" id="RAX40437.1"/>
    </source>
</evidence>
<dbReference type="Gene3D" id="1.20.1090.10">
    <property type="entry name" value="Dehydroquinate synthase-like - alpha domain"/>
    <property type="match status" value="1"/>
</dbReference>
<dbReference type="OrthoDB" id="3812122at2"/>
<protein>
    <submittedName>
        <fullName evidence="6">Maleylacetate reductase</fullName>
    </submittedName>
</protein>
<dbReference type="InterPro" id="IPR056798">
    <property type="entry name" value="ADH_Fe_C"/>
</dbReference>
<dbReference type="PANTHER" id="PTHR11496:SF102">
    <property type="entry name" value="ALCOHOL DEHYDROGENASE 4"/>
    <property type="match status" value="1"/>
</dbReference>
<dbReference type="InterPro" id="IPR039697">
    <property type="entry name" value="Alcohol_dehydrogenase_Fe"/>
</dbReference>
<proteinExistence type="inferred from homology"/>